<evidence type="ECO:0000256" key="2">
    <source>
        <dbReference type="SAM" id="SignalP"/>
    </source>
</evidence>
<gene>
    <name evidence="4" type="ORF">OVA965_LOCUS17554</name>
    <name evidence="5" type="ORF">TMI583_LOCUS17565</name>
</gene>
<dbReference type="Proteomes" id="UP000682733">
    <property type="component" value="Unassembled WGS sequence"/>
</dbReference>
<feature type="transmembrane region" description="Helical" evidence="1">
    <location>
        <begin position="646"/>
        <end position="663"/>
    </location>
</feature>
<feature type="domain" description="Nose resistant-to-fluoxetine protein N-terminal" evidence="3">
    <location>
        <begin position="61"/>
        <end position="188"/>
    </location>
</feature>
<dbReference type="AlphaFoldDB" id="A0A8S2E5I5"/>
<feature type="transmembrane region" description="Helical" evidence="1">
    <location>
        <begin position="395"/>
        <end position="417"/>
    </location>
</feature>
<evidence type="ECO:0000259" key="3">
    <source>
        <dbReference type="SMART" id="SM00703"/>
    </source>
</evidence>
<evidence type="ECO:0000256" key="1">
    <source>
        <dbReference type="SAM" id="Phobius"/>
    </source>
</evidence>
<comment type="caution">
    <text evidence="4">The sequence shown here is derived from an EMBL/GenBank/DDBJ whole genome shotgun (WGS) entry which is preliminary data.</text>
</comment>
<evidence type="ECO:0000313" key="5">
    <source>
        <dbReference type="EMBL" id="CAF3829128.1"/>
    </source>
</evidence>
<keyword evidence="1" id="KW-0472">Membrane</keyword>
<dbReference type="InterPro" id="IPR002656">
    <property type="entry name" value="Acyl_transf_3_dom"/>
</dbReference>
<dbReference type="PANTHER" id="PTHR11161:SF0">
    <property type="entry name" value="O-ACYLTRANSFERASE LIKE PROTEIN"/>
    <property type="match status" value="1"/>
</dbReference>
<accession>A0A8S2E5I5</accession>
<feature type="transmembrane region" description="Helical" evidence="1">
    <location>
        <begin position="351"/>
        <end position="371"/>
    </location>
</feature>
<dbReference type="SMART" id="SM00703">
    <property type="entry name" value="NRF"/>
    <property type="match status" value="1"/>
</dbReference>
<feature type="transmembrane region" description="Helical" evidence="1">
    <location>
        <begin position="312"/>
        <end position="331"/>
    </location>
</feature>
<feature type="transmembrane region" description="Helical" evidence="1">
    <location>
        <begin position="610"/>
        <end position="634"/>
    </location>
</feature>
<protein>
    <recommendedName>
        <fullName evidence="3">Nose resistant-to-fluoxetine protein N-terminal domain-containing protein</fullName>
    </recommendedName>
</protein>
<feature type="transmembrane region" description="Helical" evidence="1">
    <location>
        <begin position="483"/>
        <end position="506"/>
    </location>
</feature>
<keyword evidence="1" id="KW-0812">Transmembrane</keyword>
<dbReference type="EMBL" id="CAJOBA010008460">
    <property type="protein sequence ID" value="CAF3829128.1"/>
    <property type="molecule type" value="Genomic_DNA"/>
</dbReference>
<dbReference type="InterPro" id="IPR006621">
    <property type="entry name" value="Nose-resist-to-fluoxetine_N"/>
</dbReference>
<feature type="transmembrane region" description="Helical" evidence="1">
    <location>
        <begin position="563"/>
        <end position="585"/>
    </location>
</feature>
<name>A0A8S2E5I5_9BILA</name>
<feature type="chain" id="PRO_5035707290" description="Nose resistant-to-fluoxetine protein N-terminal domain-containing protein" evidence="2">
    <location>
        <begin position="18"/>
        <end position="710"/>
    </location>
</feature>
<feature type="transmembrane region" description="Helical" evidence="1">
    <location>
        <begin position="201"/>
        <end position="225"/>
    </location>
</feature>
<evidence type="ECO:0000313" key="4">
    <source>
        <dbReference type="EMBL" id="CAF1063828.1"/>
    </source>
</evidence>
<proteinExistence type="predicted"/>
<feature type="transmembrane region" description="Helical" evidence="1">
    <location>
        <begin position="539"/>
        <end position="556"/>
    </location>
</feature>
<feature type="signal peptide" evidence="2">
    <location>
        <begin position="1"/>
        <end position="17"/>
    </location>
</feature>
<dbReference type="Pfam" id="PF20146">
    <property type="entry name" value="NRF"/>
    <property type="match status" value="1"/>
</dbReference>
<dbReference type="Proteomes" id="UP000677228">
    <property type="component" value="Unassembled WGS sequence"/>
</dbReference>
<keyword evidence="2" id="KW-0732">Signal</keyword>
<dbReference type="Pfam" id="PF01757">
    <property type="entry name" value="Acyl_transf_3"/>
    <property type="match status" value="1"/>
</dbReference>
<dbReference type="GO" id="GO:0016747">
    <property type="term" value="F:acyltransferase activity, transferring groups other than amino-acyl groups"/>
    <property type="evidence" value="ECO:0007669"/>
    <property type="project" value="InterPro"/>
</dbReference>
<dbReference type="InterPro" id="IPR052728">
    <property type="entry name" value="O2_lipid_transport_reg"/>
</dbReference>
<evidence type="ECO:0000313" key="6">
    <source>
        <dbReference type="Proteomes" id="UP000677228"/>
    </source>
</evidence>
<dbReference type="PANTHER" id="PTHR11161">
    <property type="entry name" value="O-ACYLTRANSFERASE"/>
    <property type="match status" value="1"/>
</dbReference>
<sequence length="710" mass="80204">MWYILLLFVTISGQQLSVPLRFDHALSSLHSRIKYLQQSQLIVDDIQFDNLSLNDDPYFNNTACERDVDVLSRAVLNKETWALKFLDSWGKPAAGLLQGNIFWLGSYEECLSNMYQMNKTYLSQPFQGQYCTILPQSVEDETSFEGFTGLVYGICVPESCNKTEIVVVVKNLIKSKSNITENYLQCSNKNSFYQRSLSTGAIVAIAIISLLAILVLIGTIVDLFLSDKLREFGALTHANGYNYMSDTLADNNSNNLESVSVPRYSRVSLQVLIDTSKTAAFLAEFSALRTLLKIFSLKESAESFTFLNGIRVLSLLWVIFGHTYVFGFFYTDNIAQIFSWTQQFLFQLITNAVFSVDTFFVISGFLTAVLFTKEVNKSSNGLNVKLCIMYYVHRFIRLTPTLMLVIMVSVTLTPYFGYGPIYPTEKGFESDGCRSQWWTSLLYLSNLINPDKMCLAVSWYLTNDMQFHWIAPLALIPFVSRRIVISFIITICFILTSIISISTILVQHPKMSIGFINEGIEQAGPTFFNTVYIAPWCRISPYACGLLTGFLIVNVGRKYPMNIFVKVIGSISALIVAFACLFALYGDSITPQGLSRTSLIVYQSLSRTGWGLAICWLLFLCSTGNGGIISKILSWPIWTPMARLNYAAYLIHTMIILVTNFNRTTPIHYQHIMVLNSFVSQAFFSYVGAILVVILFESPFVVLEKKLFKR</sequence>
<reference evidence="4" key="1">
    <citation type="submission" date="2021-02" db="EMBL/GenBank/DDBJ databases">
        <authorList>
            <person name="Nowell W R."/>
        </authorList>
    </citation>
    <scope>NUCLEOTIDE SEQUENCE</scope>
</reference>
<organism evidence="4 6">
    <name type="scientific">Didymodactylos carnosus</name>
    <dbReference type="NCBI Taxonomy" id="1234261"/>
    <lineage>
        <taxon>Eukaryota</taxon>
        <taxon>Metazoa</taxon>
        <taxon>Spiralia</taxon>
        <taxon>Gnathifera</taxon>
        <taxon>Rotifera</taxon>
        <taxon>Eurotatoria</taxon>
        <taxon>Bdelloidea</taxon>
        <taxon>Philodinida</taxon>
        <taxon>Philodinidae</taxon>
        <taxon>Didymodactylos</taxon>
    </lineage>
</organism>
<dbReference type="EMBL" id="CAJNOK010008445">
    <property type="protein sequence ID" value="CAF1063828.1"/>
    <property type="molecule type" value="Genomic_DNA"/>
</dbReference>
<feature type="transmembrane region" description="Helical" evidence="1">
    <location>
        <begin position="683"/>
        <end position="703"/>
    </location>
</feature>
<keyword evidence="1" id="KW-1133">Transmembrane helix</keyword>